<dbReference type="Proteomes" id="UP001189429">
    <property type="component" value="Unassembled WGS sequence"/>
</dbReference>
<feature type="domain" description="CHAT" evidence="2">
    <location>
        <begin position="49"/>
        <end position="137"/>
    </location>
</feature>
<reference evidence="3" key="1">
    <citation type="submission" date="2023-10" db="EMBL/GenBank/DDBJ databases">
        <authorList>
            <person name="Chen Y."/>
            <person name="Shah S."/>
            <person name="Dougan E. K."/>
            <person name="Thang M."/>
            <person name="Chan C."/>
        </authorList>
    </citation>
    <scope>NUCLEOTIDE SEQUENCE [LARGE SCALE GENOMIC DNA]</scope>
</reference>
<organism evidence="3 4">
    <name type="scientific">Prorocentrum cordatum</name>
    <dbReference type="NCBI Taxonomy" id="2364126"/>
    <lineage>
        <taxon>Eukaryota</taxon>
        <taxon>Sar</taxon>
        <taxon>Alveolata</taxon>
        <taxon>Dinophyceae</taxon>
        <taxon>Prorocentrales</taxon>
        <taxon>Prorocentraceae</taxon>
        <taxon>Prorocentrum</taxon>
    </lineage>
</organism>
<evidence type="ECO:0000259" key="2">
    <source>
        <dbReference type="Pfam" id="PF12770"/>
    </source>
</evidence>
<evidence type="ECO:0000313" key="4">
    <source>
        <dbReference type="Proteomes" id="UP001189429"/>
    </source>
</evidence>
<sequence>MPRAGSERRAEGAWQRSVRPSSDGSQGARRRTAEKGRNRVKRAGTSSEVDETVQAREVKRTMAGCRVSAVFVNSCDSLGIATAFMEAGVPHVICCNGQIFDGACKIFTRGFYRSLGMGRSIYASFEHAREAVACSPQVGLRAEASKFQLLPRQEDLFYYQISLSSVSKHHLNDLRKLTTVKREDRIAMPDE</sequence>
<dbReference type="EMBL" id="CAUYUJ010001298">
    <property type="protein sequence ID" value="CAK0795254.1"/>
    <property type="molecule type" value="Genomic_DNA"/>
</dbReference>
<name>A0ABN9PQ69_9DINO</name>
<keyword evidence="4" id="KW-1185">Reference proteome</keyword>
<feature type="region of interest" description="Disordered" evidence="1">
    <location>
        <begin position="1"/>
        <end position="51"/>
    </location>
</feature>
<protein>
    <recommendedName>
        <fullName evidence="2">CHAT domain-containing protein</fullName>
    </recommendedName>
</protein>
<dbReference type="InterPro" id="IPR024983">
    <property type="entry name" value="CHAT_dom"/>
</dbReference>
<accession>A0ABN9PQ69</accession>
<evidence type="ECO:0000256" key="1">
    <source>
        <dbReference type="SAM" id="MobiDB-lite"/>
    </source>
</evidence>
<gene>
    <name evidence="3" type="ORF">PCOR1329_LOCUS4972</name>
</gene>
<dbReference type="Pfam" id="PF12770">
    <property type="entry name" value="CHAT"/>
    <property type="match status" value="1"/>
</dbReference>
<feature type="non-terminal residue" evidence="3">
    <location>
        <position position="191"/>
    </location>
</feature>
<comment type="caution">
    <text evidence="3">The sequence shown here is derived from an EMBL/GenBank/DDBJ whole genome shotgun (WGS) entry which is preliminary data.</text>
</comment>
<evidence type="ECO:0000313" key="3">
    <source>
        <dbReference type="EMBL" id="CAK0795254.1"/>
    </source>
</evidence>
<proteinExistence type="predicted"/>
<feature type="compositionally biased region" description="Basic and acidic residues" evidence="1">
    <location>
        <begin position="1"/>
        <end position="11"/>
    </location>
</feature>